<dbReference type="PaxDb" id="353153-Q4CMD7"/>
<evidence type="ECO:0000313" key="2">
    <source>
        <dbReference type="EMBL" id="EAN81439.1"/>
    </source>
</evidence>
<dbReference type="AlphaFoldDB" id="Q4CMD7"/>
<name>Q4CMD7_TRYCC</name>
<feature type="region of interest" description="Disordered" evidence="1">
    <location>
        <begin position="1"/>
        <end position="42"/>
    </location>
</feature>
<keyword evidence="3" id="KW-1185">Reference proteome</keyword>
<dbReference type="RefSeq" id="XP_802885.1">
    <property type="nucleotide sequence ID" value="XM_797792.1"/>
</dbReference>
<comment type="caution">
    <text evidence="2">The sequence shown here is derived from an EMBL/GenBank/DDBJ whole genome shotgun (WGS) entry which is preliminary data.</text>
</comment>
<dbReference type="InParanoid" id="Q4CMD7"/>
<dbReference type="PANTHER" id="PTHR39666">
    <property type="entry name" value="RANBP2-TYPE DOMAIN-CONTAINING PROTEIN"/>
    <property type="match status" value="1"/>
</dbReference>
<dbReference type="EMBL" id="AAHK01003499">
    <property type="protein sequence ID" value="EAN81439.1"/>
    <property type="molecule type" value="Genomic_DNA"/>
</dbReference>
<dbReference type="GeneID" id="3532363"/>
<organism evidence="2 3">
    <name type="scientific">Trypanosoma cruzi (strain CL Brener)</name>
    <dbReference type="NCBI Taxonomy" id="353153"/>
    <lineage>
        <taxon>Eukaryota</taxon>
        <taxon>Discoba</taxon>
        <taxon>Euglenozoa</taxon>
        <taxon>Kinetoplastea</taxon>
        <taxon>Metakinetoplastina</taxon>
        <taxon>Trypanosomatida</taxon>
        <taxon>Trypanosomatidae</taxon>
        <taxon>Trypanosoma</taxon>
        <taxon>Schizotrypanum</taxon>
    </lineage>
</organism>
<evidence type="ECO:0000256" key="1">
    <source>
        <dbReference type="SAM" id="MobiDB-lite"/>
    </source>
</evidence>
<sequence>MGSILSKKSEEPPKAQTGKAKRASLPSPAAPAATAKVPANDAHATDFSAAFEERIRRFYAHYSPDKVDTVPVILRHWTGTEEELIQTLVKRYGPEPNDAAKTPAPPLTENAADDAKVWESRFARHLLAYRPERLPRLRRILERSKGREEATLMSFIKQMGPEPQGPLPDPLHDTTRIPTNEAPRKTVHEEVDPQPAVVTKAEQPVEVMKTPSTIKDMTADKVDSVGEKNVVPVHSLKRRLSSFL</sequence>
<dbReference type="KEGG" id="tcr:511327.20"/>
<reference evidence="2 3" key="1">
    <citation type="journal article" date="2005" name="Science">
        <title>The genome sequence of Trypanosoma cruzi, etiologic agent of Chagas disease.</title>
        <authorList>
            <person name="El-Sayed N.M."/>
            <person name="Myler P.J."/>
            <person name="Bartholomeu D.C."/>
            <person name="Nilsson D."/>
            <person name="Aggarwal G."/>
            <person name="Tran A.N."/>
            <person name="Ghedin E."/>
            <person name="Worthey E.A."/>
            <person name="Delcher A.L."/>
            <person name="Blandin G."/>
            <person name="Westenberger S.J."/>
            <person name="Caler E."/>
            <person name="Cerqueira G.C."/>
            <person name="Branche C."/>
            <person name="Haas B."/>
            <person name="Anupama A."/>
            <person name="Arner E."/>
            <person name="Aslund L."/>
            <person name="Attipoe P."/>
            <person name="Bontempi E."/>
            <person name="Bringaud F."/>
            <person name="Burton P."/>
            <person name="Cadag E."/>
            <person name="Campbell D.A."/>
            <person name="Carrington M."/>
            <person name="Crabtree J."/>
            <person name="Darban H."/>
            <person name="da Silveira J.F."/>
            <person name="de Jong P."/>
            <person name="Edwards K."/>
            <person name="Englund P.T."/>
            <person name="Fazelina G."/>
            <person name="Feldblyum T."/>
            <person name="Ferella M."/>
            <person name="Frasch A.C."/>
            <person name="Gull K."/>
            <person name="Horn D."/>
            <person name="Hou L."/>
            <person name="Huang Y."/>
            <person name="Kindlund E."/>
            <person name="Klingbeil M."/>
            <person name="Kluge S."/>
            <person name="Koo H."/>
            <person name="Lacerda D."/>
            <person name="Levin M.J."/>
            <person name="Lorenzi H."/>
            <person name="Louie T."/>
            <person name="Machado C.R."/>
            <person name="McCulloch R."/>
            <person name="McKenna A."/>
            <person name="Mizuno Y."/>
            <person name="Mottram J.C."/>
            <person name="Nelson S."/>
            <person name="Ochaya S."/>
            <person name="Osoegawa K."/>
            <person name="Pai G."/>
            <person name="Parsons M."/>
            <person name="Pentony M."/>
            <person name="Pettersson U."/>
            <person name="Pop M."/>
            <person name="Ramirez J.L."/>
            <person name="Rinta J."/>
            <person name="Robertson L."/>
            <person name="Salzberg S.L."/>
            <person name="Sanchez D.O."/>
            <person name="Seyler A."/>
            <person name="Sharma R."/>
            <person name="Shetty J."/>
            <person name="Simpson A.J."/>
            <person name="Sisk E."/>
            <person name="Tammi M.T."/>
            <person name="Tarleton R."/>
            <person name="Teixeira S."/>
            <person name="Van Aken S."/>
            <person name="Vogt C."/>
            <person name="Ward P.N."/>
            <person name="Wickstead B."/>
            <person name="Wortman J."/>
            <person name="White O."/>
            <person name="Fraser C.M."/>
            <person name="Stuart K.D."/>
            <person name="Andersson B."/>
        </authorList>
    </citation>
    <scope>NUCLEOTIDE SEQUENCE [LARGE SCALE GENOMIC DNA]</scope>
    <source>
        <strain evidence="2 3">CL Brener</strain>
    </source>
</reference>
<feature type="compositionally biased region" description="Low complexity" evidence="1">
    <location>
        <begin position="23"/>
        <end position="42"/>
    </location>
</feature>
<gene>
    <name evidence="2" type="ORF">Tc00.1047053511327.20</name>
</gene>
<feature type="non-terminal residue" evidence="2">
    <location>
        <position position="244"/>
    </location>
</feature>
<dbReference type="PANTHER" id="PTHR39666:SF5">
    <property type="entry name" value="C2 DOMAIN-CONTAINING PROTEIN"/>
    <property type="match status" value="1"/>
</dbReference>
<dbReference type="Proteomes" id="UP000002296">
    <property type="component" value="Unassembled WGS sequence"/>
</dbReference>
<proteinExistence type="predicted"/>
<protein>
    <submittedName>
        <fullName evidence="2">Uncharacterized protein</fullName>
    </submittedName>
</protein>
<accession>Q4CMD7</accession>
<evidence type="ECO:0000313" key="3">
    <source>
        <dbReference type="Proteomes" id="UP000002296"/>
    </source>
</evidence>